<name>A0A8J3N9Q9_9CHLR</name>
<evidence type="ECO:0000256" key="1">
    <source>
        <dbReference type="SAM" id="Phobius"/>
    </source>
</evidence>
<sequence>MGKSTVRRLASAGHLVITGAGIQAFNVVEVAPWVFQQADGPQTVIFHVGSDGTTMLVSSAPFEAFAKAAWYDTPTWHFLLLLVSVLLLLSAVSWPLGFLRRARFQRAGKRVSGGLCSLLLHMLAGIVSVLDLLFVAGLAFLLLSNPQSLEFSVPPMLIALLTLALISSVLTVGVVLSLLLVWWRHFWRPGQRIHYTLVALAALAFVGELAYWNLLGFRF</sequence>
<evidence type="ECO:0000313" key="3">
    <source>
        <dbReference type="Proteomes" id="UP000597444"/>
    </source>
</evidence>
<accession>A0A8J3N9Q9</accession>
<keyword evidence="1" id="KW-0472">Membrane</keyword>
<dbReference type="Proteomes" id="UP000597444">
    <property type="component" value="Unassembled WGS sequence"/>
</dbReference>
<protein>
    <submittedName>
        <fullName evidence="2">Uncharacterized protein</fullName>
    </submittedName>
</protein>
<evidence type="ECO:0000313" key="2">
    <source>
        <dbReference type="EMBL" id="GHO99587.1"/>
    </source>
</evidence>
<gene>
    <name evidence="2" type="ORF">KSF_096350</name>
</gene>
<proteinExistence type="predicted"/>
<keyword evidence="3" id="KW-1185">Reference proteome</keyword>
<organism evidence="2 3">
    <name type="scientific">Reticulibacter mediterranei</name>
    <dbReference type="NCBI Taxonomy" id="2778369"/>
    <lineage>
        <taxon>Bacteria</taxon>
        <taxon>Bacillati</taxon>
        <taxon>Chloroflexota</taxon>
        <taxon>Ktedonobacteria</taxon>
        <taxon>Ktedonobacterales</taxon>
        <taxon>Reticulibacteraceae</taxon>
        <taxon>Reticulibacter</taxon>
    </lineage>
</organism>
<comment type="caution">
    <text evidence="2">The sequence shown here is derived from an EMBL/GenBank/DDBJ whole genome shotgun (WGS) entry which is preliminary data.</text>
</comment>
<feature type="transmembrane region" description="Helical" evidence="1">
    <location>
        <begin position="76"/>
        <end position="97"/>
    </location>
</feature>
<feature type="transmembrane region" description="Helical" evidence="1">
    <location>
        <begin position="156"/>
        <end position="183"/>
    </location>
</feature>
<keyword evidence="1" id="KW-0812">Transmembrane</keyword>
<feature type="transmembrane region" description="Helical" evidence="1">
    <location>
        <begin position="195"/>
        <end position="214"/>
    </location>
</feature>
<feature type="transmembrane region" description="Helical" evidence="1">
    <location>
        <begin position="118"/>
        <end position="144"/>
    </location>
</feature>
<dbReference type="RefSeq" id="WP_220210226.1">
    <property type="nucleotide sequence ID" value="NZ_BNJK01000002.1"/>
</dbReference>
<dbReference type="AlphaFoldDB" id="A0A8J3N9Q9"/>
<keyword evidence="1" id="KW-1133">Transmembrane helix</keyword>
<dbReference type="EMBL" id="BNJK01000002">
    <property type="protein sequence ID" value="GHO99587.1"/>
    <property type="molecule type" value="Genomic_DNA"/>
</dbReference>
<reference evidence="2" key="1">
    <citation type="submission" date="2020-10" db="EMBL/GenBank/DDBJ databases">
        <title>Taxonomic study of unclassified bacteria belonging to the class Ktedonobacteria.</title>
        <authorList>
            <person name="Yabe S."/>
            <person name="Wang C.M."/>
            <person name="Zheng Y."/>
            <person name="Sakai Y."/>
            <person name="Cavaletti L."/>
            <person name="Monciardini P."/>
            <person name="Donadio S."/>
        </authorList>
    </citation>
    <scope>NUCLEOTIDE SEQUENCE</scope>
    <source>
        <strain evidence="2">ID150040</strain>
    </source>
</reference>